<dbReference type="Proteomes" id="UP001595858">
    <property type="component" value="Unassembled WGS sequence"/>
</dbReference>
<dbReference type="InterPro" id="IPR045677">
    <property type="entry name" value="DUF6197"/>
</dbReference>
<dbReference type="EMBL" id="JBHSIY010000028">
    <property type="protein sequence ID" value="MFC4869293.1"/>
    <property type="molecule type" value="Genomic_DNA"/>
</dbReference>
<protein>
    <submittedName>
        <fullName evidence="1">Uncharacterized protein</fullName>
    </submittedName>
</protein>
<evidence type="ECO:0000313" key="2">
    <source>
        <dbReference type="Proteomes" id="UP001595858"/>
    </source>
</evidence>
<accession>A0ABV9SSF9</accession>
<comment type="caution">
    <text evidence="1">The sequence shown here is derived from an EMBL/GenBank/DDBJ whole genome shotgun (WGS) entry which is preliminary data.</text>
</comment>
<organism evidence="1 2">
    <name type="scientific">Streptomonospora arabica</name>
    <dbReference type="NCBI Taxonomy" id="412417"/>
    <lineage>
        <taxon>Bacteria</taxon>
        <taxon>Bacillati</taxon>
        <taxon>Actinomycetota</taxon>
        <taxon>Actinomycetes</taxon>
        <taxon>Streptosporangiales</taxon>
        <taxon>Nocardiopsidaceae</taxon>
        <taxon>Streptomonospora</taxon>
    </lineage>
</organism>
<keyword evidence="2" id="KW-1185">Reference proteome</keyword>
<dbReference type="Pfam" id="PF19698">
    <property type="entry name" value="DUF6197"/>
    <property type="match status" value="1"/>
</dbReference>
<gene>
    <name evidence="1" type="ORF">ACFPCZ_21885</name>
</gene>
<sequence length="103" mass="11628">MTYADILRRAATLLEREGWCRCTTLYHRDARNGEGAIWEAAGVHEPPFYRECVETAKHVCNLADRHLRNRGLGHLSAYEARPETTAADVITALRAAAEEHDHT</sequence>
<dbReference type="RefSeq" id="WP_344142954.1">
    <property type="nucleotide sequence ID" value="NZ_BAAAQI010000006.1"/>
</dbReference>
<name>A0ABV9SSF9_9ACTN</name>
<proteinExistence type="predicted"/>
<evidence type="ECO:0000313" key="1">
    <source>
        <dbReference type="EMBL" id="MFC4869293.1"/>
    </source>
</evidence>
<reference evidence="2" key="1">
    <citation type="journal article" date="2019" name="Int. J. Syst. Evol. Microbiol.">
        <title>The Global Catalogue of Microorganisms (GCM) 10K type strain sequencing project: providing services to taxonomists for standard genome sequencing and annotation.</title>
        <authorList>
            <consortium name="The Broad Institute Genomics Platform"/>
            <consortium name="The Broad Institute Genome Sequencing Center for Infectious Disease"/>
            <person name="Wu L."/>
            <person name="Ma J."/>
        </authorList>
    </citation>
    <scope>NUCLEOTIDE SEQUENCE [LARGE SCALE GENOMIC DNA]</scope>
    <source>
        <strain evidence="2">CGMCC 4.7304</strain>
    </source>
</reference>